<dbReference type="Proteomes" id="UP000634136">
    <property type="component" value="Unassembled WGS sequence"/>
</dbReference>
<evidence type="ECO:0000313" key="2">
    <source>
        <dbReference type="EMBL" id="KAF7836890.1"/>
    </source>
</evidence>
<reference evidence="2" key="1">
    <citation type="submission" date="2020-09" db="EMBL/GenBank/DDBJ databases">
        <title>Genome-Enabled Discovery of Anthraquinone Biosynthesis in Senna tora.</title>
        <authorList>
            <person name="Kang S.-H."/>
            <person name="Pandey R.P."/>
            <person name="Lee C.-M."/>
            <person name="Sim J.-S."/>
            <person name="Jeong J.-T."/>
            <person name="Choi B.-S."/>
            <person name="Jung M."/>
            <person name="Ginzburg D."/>
            <person name="Zhao K."/>
            <person name="Won S.Y."/>
            <person name="Oh T.-J."/>
            <person name="Yu Y."/>
            <person name="Kim N.-H."/>
            <person name="Lee O.R."/>
            <person name="Lee T.-H."/>
            <person name="Bashyal P."/>
            <person name="Kim T.-S."/>
            <person name="Lee W.-H."/>
            <person name="Kawkins C."/>
            <person name="Kim C.-K."/>
            <person name="Kim J.S."/>
            <person name="Ahn B.O."/>
            <person name="Rhee S.Y."/>
            <person name="Sohng J.K."/>
        </authorList>
    </citation>
    <scope>NUCLEOTIDE SEQUENCE</scope>
    <source>
        <tissue evidence="2">Leaf</tissue>
    </source>
</reference>
<evidence type="ECO:0000313" key="3">
    <source>
        <dbReference type="Proteomes" id="UP000634136"/>
    </source>
</evidence>
<sequence>MPLLLTFMLLSCTSIPKREATPSRPSSSLIFWSLSCCQRKRLLKPHQRTPPHPPRRMRNPYVVPYALLLQKYSGP</sequence>
<feature type="signal peptide" evidence="1">
    <location>
        <begin position="1"/>
        <end position="20"/>
    </location>
</feature>
<evidence type="ECO:0008006" key="4">
    <source>
        <dbReference type="Google" id="ProtNLM"/>
    </source>
</evidence>
<dbReference type="AlphaFoldDB" id="A0A834X3B5"/>
<protein>
    <recommendedName>
        <fullName evidence="4">Secreted protein</fullName>
    </recommendedName>
</protein>
<organism evidence="2 3">
    <name type="scientific">Senna tora</name>
    <dbReference type="NCBI Taxonomy" id="362788"/>
    <lineage>
        <taxon>Eukaryota</taxon>
        <taxon>Viridiplantae</taxon>
        <taxon>Streptophyta</taxon>
        <taxon>Embryophyta</taxon>
        <taxon>Tracheophyta</taxon>
        <taxon>Spermatophyta</taxon>
        <taxon>Magnoliopsida</taxon>
        <taxon>eudicotyledons</taxon>
        <taxon>Gunneridae</taxon>
        <taxon>Pentapetalae</taxon>
        <taxon>rosids</taxon>
        <taxon>fabids</taxon>
        <taxon>Fabales</taxon>
        <taxon>Fabaceae</taxon>
        <taxon>Caesalpinioideae</taxon>
        <taxon>Cassia clade</taxon>
        <taxon>Senna</taxon>
    </lineage>
</organism>
<evidence type="ECO:0000256" key="1">
    <source>
        <dbReference type="SAM" id="SignalP"/>
    </source>
</evidence>
<keyword evidence="1" id="KW-0732">Signal</keyword>
<keyword evidence="3" id="KW-1185">Reference proteome</keyword>
<dbReference type="EMBL" id="JAAIUW010000004">
    <property type="protein sequence ID" value="KAF7836890.1"/>
    <property type="molecule type" value="Genomic_DNA"/>
</dbReference>
<accession>A0A834X3B5</accession>
<proteinExistence type="predicted"/>
<comment type="caution">
    <text evidence="2">The sequence shown here is derived from an EMBL/GenBank/DDBJ whole genome shotgun (WGS) entry which is preliminary data.</text>
</comment>
<name>A0A834X3B5_9FABA</name>
<gene>
    <name evidence="2" type="ORF">G2W53_011749</name>
</gene>
<feature type="chain" id="PRO_5032490634" description="Secreted protein" evidence="1">
    <location>
        <begin position="21"/>
        <end position="75"/>
    </location>
</feature>